<keyword evidence="7" id="KW-0418">Kinase</keyword>
<evidence type="ECO:0000256" key="1">
    <source>
        <dbReference type="ARBA" id="ARBA00000085"/>
    </source>
</evidence>
<dbReference type="CDD" id="cd06225">
    <property type="entry name" value="HAMP"/>
    <property type="match status" value="1"/>
</dbReference>
<dbReference type="PRINTS" id="PR00344">
    <property type="entry name" value="BCTRLSENSOR"/>
</dbReference>
<name>A0A6J7JB24_9ZZZZ</name>
<comment type="catalytic activity">
    <reaction evidence="1">
        <text>ATP + protein L-histidine = ADP + protein N-phospho-L-histidine.</text>
        <dbReference type="EC" id="2.7.13.3"/>
    </reaction>
</comment>
<gene>
    <name evidence="15" type="ORF">UFOPK3564_02912</name>
</gene>
<dbReference type="InterPro" id="IPR036097">
    <property type="entry name" value="HisK_dim/P_sf"/>
</dbReference>
<feature type="coiled-coil region" evidence="11">
    <location>
        <begin position="270"/>
        <end position="297"/>
    </location>
</feature>
<organism evidence="15">
    <name type="scientific">freshwater metagenome</name>
    <dbReference type="NCBI Taxonomy" id="449393"/>
    <lineage>
        <taxon>unclassified sequences</taxon>
        <taxon>metagenomes</taxon>
        <taxon>ecological metagenomes</taxon>
    </lineage>
</organism>
<evidence type="ECO:0000256" key="6">
    <source>
        <dbReference type="ARBA" id="ARBA00022692"/>
    </source>
</evidence>
<evidence type="ECO:0000256" key="11">
    <source>
        <dbReference type="SAM" id="Coils"/>
    </source>
</evidence>
<evidence type="ECO:0000256" key="8">
    <source>
        <dbReference type="ARBA" id="ARBA00022989"/>
    </source>
</evidence>
<dbReference type="PANTHER" id="PTHR45436:SF5">
    <property type="entry name" value="SENSOR HISTIDINE KINASE TRCS"/>
    <property type="match status" value="1"/>
</dbReference>
<dbReference type="InterPro" id="IPR036890">
    <property type="entry name" value="HATPase_C_sf"/>
</dbReference>
<evidence type="ECO:0000256" key="3">
    <source>
        <dbReference type="ARBA" id="ARBA00012438"/>
    </source>
</evidence>
<dbReference type="EMBL" id="CAFBMK010000238">
    <property type="protein sequence ID" value="CAB4940420.1"/>
    <property type="molecule type" value="Genomic_DNA"/>
</dbReference>
<evidence type="ECO:0000256" key="4">
    <source>
        <dbReference type="ARBA" id="ARBA00022553"/>
    </source>
</evidence>
<evidence type="ECO:0000259" key="13">
    <source>
        <dbReference type="PROSITE" id="PS50109"/>
    </source>
</evidence>
<keyword evidence="5" id="KW-0808">Transferase</keyword>
<dbReference type="PROSITE" id="PS50885">
    <property type="entry name" value="HAMP"/>
    <property type="match status" value="1"/>
</dbReference>
<dbReference type="SUPFAM" id="SSF55874">
    <property type="entry name" value="ATPase domain of HSP90 chaperone/DNA topoisomerase II/histidine kinase"/>
    <property type="match status" value="1"/>
</dbReference>
<keyword evidence="9" id="KW-0902">Two-component regulatory system</keyword>
<sequence>MGRLSVRLRVVVASTLAMAVVLVGLGAFLRGQVTSTLDAGLERTLDGRLADVAGSLAAGRAATDAVPTGEADEDAVVVQVLDRSGRVLAASPGLAPAPLLTAAELARAAGDDLSLDGRVVAVRDDDGDTDAFAARVRARPVDDDRGDTPVVVAATGSDERDAAVASLDTALLVGVPVALVLSGLLGWALAAGALRPVEAMRRRAAGIQGPSDERLPVPGSRDEIARLGRTLNELLDRQAEGFRRERAFAADASHELRTPLTILRTELDLAGRGERDADELRAALASASEETRRLERLADDLLVLARAEADGRDDRGVLRPGPLLEAVRDRFSGALAAEGRSIAVVVPPGAPAELRGRPGELDRALSGLVENALRHGAGDVELRVDAPADDAVRIHVLDRGDGVPDALRPRVFDRFVTGAGDRHERRGTGLGLSIVAAVAAAHGGRAGLDPRTGGGTDAWLSLAA</sequence>
<dbReference type="InterPro" id="IPR003661">
    <property type="entry name" value="HisK_dim/P_dom"/>
</dbReference>
<keyword evidence="6 12" id="KW-0812">Transmembrane</keyword>
<dbReference type="PROSITE" id="PS50109">
    <property type="entry name" value="HIS_KIN"/>
    <property type="match status" value="1"/>
</dbReference>
<evidence type="ECO:0000256" key="2">
    <source>
        <dbReference type="ARBA" id="ARBA00004370"/>
    </source>
</evidence>
<reference evidence="15" key="1">
    <citation type="submission" date="2020-05" db="EMBL/GenBank/DDBJ databases">
        <authorList>
            <person name="Chiriac C."/>
            <person name="Salcher M."/>
            <person name="Ghai R."/>
            <person name="Kavagutti S V."/>
        </authorList>
    </citation>
    <scope>NUCLEOTIDE SEQUENCE</scope>
</reference>
<dbReference type="GO" id="GO:0000155">
    <property type="term" value="F:phosphorelay sensor kinase activity"/>
    <property type="evidence" value="ECO:0007669"/>
    <property type="project" value="InterPro"/>
</dbReference>
<evidence type="ECO:0000256" key="7">
    <source>
        <dbReference type="ARBA" id="ARBA00022777"/>
    </source>
</evidence>
<evidence type="ECO:0000259" key="14">
    <source>
        <dbReference type="PROSITE" id="PS50885"/>
    </source>
</evidence>
<dbReference type="Gene3D" id="6.10.340.10">
    <property type="match status" value="1"/>
</dbReference>
<proteinExistence type="predicted"/>
<keyword evidence="11" id="KW-0175">Coiled coil</keyword>
<dbReference type="SMART" id="SM00304">
    <property type="entry name" value="HAMP"/>
    <property type="match status" value="1"/>
</dbReference>
<evidence type="ECO:0000256" key="9">
    <source>
        <dbReference type="ARBA" id="ARBA00023012"/>
    </source>
</evidence>
<dbReference type="SUPFAM" id="SSF47384">
    <property type="entry name" value="Homodimeric domain of signal transducing histidine kinase"/>
    <property type="match status" value="1"/>
</dbReference>
<dbReference type="InterPro" id="IPR050428">
    <property type="entry name" value="TCS_sensor_his_kinase"/>
</dbReference>
<dbReference type="FunFam" id="1.10.287.130:FF:000001">
    <property type="entry name" value="Two-component sensor histidine kinase"/>
    <property type="match status" value="1"/>
</dbReference>
<dbReference type="Gene3D" id="1.10.287.130">
    <property type="match status" value="1"/>
</dbReference>
<feature type="domain" description="HAMP" evidence="14">
    <location>
        <begin position="191"/>
        <end position="243"/>
    </location>
</feature>
<dbReference type="Pfam" id="PF00512">
    <property type="entry name" value="HisKA"/>
    <property type="match status" value="1"/>
</dbReference>
<dbReference type="PANTHER" id="PTHR45436">
    <property type="entry name" value="SENSOR HISTIDINE KINASE YKOH"/>
    <property type="match status" value="1"/>
</dbReference>
<dbReference type="SMART" id="SM00387">
    <property type="entry name" value="HATPase_c"/>
    <property type="match status" value="1"/>
</dbReference>
<dbReference type="AlphaFoldDB" id="A0A6J7JB24"/>
<accession>A0A6J7JB24</accession>
<dbReference type="CDD" id="cd00082">
    <property type="entry name" value="HisKA"/>
    <property type="match status" value="1"/>
</dbReference>
<keyword evidence="8 12" id="KW-1133">Transmembrane helix</keyword>
<feature type="transmembrane region" description="Helical" evidence="12">
    <location>
        <begin position="170"/>
        <end position="194"/>
    </location>
</feature>
<comment type="subcellular location">
    <subcellularLocation>
        <location evidence="2">Membrane</location>
    </subcellularLocation>
</comment>
<dbReference type="SMART" id="SM00388">
    <property type="entry name" value="HisKA"/>
    <property type="match status" value="1"/>
</dbReference>
<dbReference type="GO" id="GO:0005886">
    <property type="term" value="C:plasma membrane"/>
    <property type="evidence" value="ECO:0007669"/>
    <property type="project" value="TreeGrafter"/>
</dbReference>
<evidence type="ECO:0000256" key="10">
    <source>
        <dbReference type="ARBA" id="ARBA00023136"/>
    </source>
</evidence>
<protein>
    <recommendedName>
        <fullName evidence="3">histidine kinase</fullName>
        <ecNumber evidence="3">2.7.13.3</ecNumber>
    </recommendedName>
</protein>
<keyword evidence="4" id="KW-0597">Phosphoprotein</keyword>
<dbReference type="InterPro" id="IPR004358">
    <property type="entry name" value="Sig_transdc_His_kin-like_C"/>
</dbReference>
<dbReference type="EC" id="2.7.13.3" evidence="3"/>
<keyword evidence="10 12" id="KW-0472">Membrane</keyword>
<dbReference type="CDD" id="cd00075">
    <property type="entry name" value="HATPase"/>
    <property type="match status" value="1"/>
</dbReference>
<evidence type="ECO:0000313" key="15">
    <source>
        <dbReference type="EMBL" id="CAB4940420.1"/>
    </source>
</evidence>
<evidence type="ECO:0000256" key="12">
    <source>
        <dbReference type="SAM" id="Phobius"/>
    </source>
</evidence>
<dbReference type="InterPro" id="IPR003660">
    <property type="entry name" value="HAMP_dom"/>
</dbReference>
<dbReference type="Pfam" id="PF02518">
    <property type="entry name" value="HATPase_c"/>
    <property type="match status" value="1"/>
</dbReference>
<feature type="domain" description="Histidine kinase" evidence="13">
    <location>
        <begin position="251"/>
        <end position="464"/>
    </location>
</feature>
<dbReference type="InterPro" id="IPR003594">
    <property type="entry name" value="HATPase_dom"/>
</dbReference>
<evidence type="ECO:0000256" key="5">
    <source>
        <dbReference type="ARBA" id="ARBA00022679"/>
    </source>
</evidence>
<dbReference type="InterPro" id="IPR005467">
    <property type="entry name" value="His_kinase_dom"/>
</dbReference>
<dbReference type="Gene3D" id="3.30.565.10">
    <property type="entry name" value="Histidine kinase-like ATPase, C-terminal domain"/>
    <property type="match status" value="1"/>
</dbReference>
<feature type="transmembrane region" description="Helical" evidence="12">
    <location>
        <begin position="7"/>
        <end position="29"/>
    </location>
</feature>
<dbReference type="Pfam" id="PF00672">
    <property type="entry name" value="HAMP"/>
    <property type="match status" value="1"/>
</dbReference>